<evidence type="ECO:0000259" key="2">
    <source>
        <dbReference type="SMART" id="SM00481"/>
    </source>
</evidence>
<dbReference type="CDD" id="cd07436">
    <property type="entry name" value="PHP_PolX"/>
    <property type="match status" value="1"/>
</dbReference>
<dbReference type="InterPro" id="IPR004013">
    <property type="entry name" value="PHP_dom"/>
</dbReference>
<proteinExistence type="predicted"/>
<dbReference type="FunFam" id="3.20.20.140:FF:000047">
    <property type="entry name" value="PHP domain-containing protein"/>
    <property type="match status" value="1"/>
</dbReference>
<gene>
    <name evidence="3" type="ORF">EAX62_09900</name>
</gene>
<organism evidence="3 4">
    <name type="scientific">Tessaracoccus antarcticus</name>
    <dbReference type="NCBI Taxonomy" id="2479848"/>
    <lineage>
        <taxon>Bacteria</taxon>
        <taxon>Bacillati</taxon>
        <taxon>Actinomycetota</taxon>
        <taxon>Actinomycetes</taxon>
        <taxon>Propionibacteriales</taxon>
        <taxon>Propionibacteriaceae</taxon>
        <taxon>Tessaracoccus</taxon>
    </lineage>
</organism>
<reference evidence="3 4" key="1">
    <citation type="submission" date="2018-10" db="EMBL/GenBank/DDBJ databases">
        <title>Tessaracoccus antarcticuss sp. nov., isolated from sediment.</title>
        <authorList>
            <person name="Zhou L.Y."/>
            <person name="Du Z.J."/>
        </authorList>
    </citation>
    <scope>NUCLEOTIDE SEQUENCE [LARGE SCALE GENOMIC DNA]</scope>
    <source>
        <strain evidence="3 4">JDX10</strain>
    </source>
</reference>
<dbReference type="PANTHER" id="PTHR36928:SF1">
    <property type="entry name" value="PHOSPHATASE YCDX-RELATED"/>
    <property type="match status" value="1"/>
</dbReference>
<dbReference type="Pfam" id="PF02811">
    <property type="entry name" value="PHP"/>
    <property type="match status" value="1"/>
</dbReference>
<dbReference type="Gene3D" id="1.10.150.110">
    <property type="entry name" value="DNA polymerase beta, N-terminal domain-like"/>
    <property type="match status" value="1"/>
</dbReference>
<dbReference type="GO" id="GO:0005829">
    <property type="term" value="C:cytosol"/>
    <property type="evidence" value="ECO:0007669"/>
    <property type="project" value="TreeGrafter"/>
</dbReference>
<dbReference type="InterPro" id="IPR003141">
    <property type="entry name" value="Pol/His_phosphatase_N"/>
</dbReference>
<dbReference type="NCBIfam" id="NF005928">
    <property type="entry name" value="PRK07945.1"/>
    <property type="match status" value="1"/>
</dbReference>
<dbReference type="InterPro" id="IPR016195">
    <property type="entry name" value="Pol/histidinol_Pase-like"/>
</dbReference>
<dbReference type="RefSeq" id="WP_121901497.1">
    <property type="nucleotide sequence ID" value="NZ_REFW01000002.1"/>
</dbReference>
<dbReference type="SUPFAM" id="SSF89550">
    <property type="entry name" value="PHP domain-like"/>
    <property type="match status" value="1"/>
</dbReference>
<dbReference type="PANTHER" id="PTHR36928">
    <property type="entry name" value="PHOSPHATASE YCDX-RELATED"/>
    <property type="match status" value="1"/>
</dbReference>
<feature type="domain" description="Polymerase/histidinol phosphatase N-terminal" evidence="2">
    <location>
        <begin position="106"/>
        <end position="184"/>
    </location>
</feature>
<evidence type="ECO:0000313" key="4">
    <source>
        <dbReference type="Proteomes" id="UP000275256"/>
    </source>
</evidence>
<evidence type="ECO:0000313" key="3">
    <source>
        <dbReference type="EMBL" id="RMB60017.1"/>
    </source>
</evidence>
<dbReference type="InterPro" id="IPR027421">
    <property type="entry name" value="DNA_pol_lamdba_lyase_dom_sf"/>
</dbReference>
<dbReference type="SUPFAM" id="SSF47802">
    <property type="entry name" value="DNA polymerase beta, N-terminal domain-like"/>
    <property type="match status" value="1"/>
</dbReference>
<dbReference type="InterPro" id="IPR047967">
    <property type="entry name" value="PolX_PHP"/>
</dbReference>
<accession>A0A3M0G7C5</accession>
<dbReference type="GO" id="GO:0042578">
    <property type="term" value="F:phosphoric ester hydrolase activity"/>
    <property type="evidence" value="ECO:0007669"/>
    <property type="project" value="TreeGrafter"/>
</dbReference>
<comment type="caution">
    <text evidence="3">The sequence shown here is derived from an EMBL/GenBank/DDBJ whole genome shotgun (WGS) entry which is preliminary data.</text>
</comment>
<dbReference type="EMBL" id="REFW01000002">
    <property type="protein sequence ID" value="RMB60017.1"/>
    <property type="molecule type" value="Genomic_DNA"/>
</dbReference>
<dbReference type="AlphaFoldDB" id="A0A3M0G7C5"/>
<sequence length="344" mass="37664">MSSVASEVAESLREYAFWLERGMADTHRIKAYRRAADVAAGLTPREVDGLHTIADWQSLPSFGPSTAGFATEVMHGATPSKLTKARAAGAEPLDPGGAQLGGALRGDLHTHTNASDGGSPMWEMAEVADRMGRDYLAITDHSPRLRVANGLSRERLFAQWEEMERLQPDHRCRLLRGIEVDILADGALDQAEDMLAGTDVVVASVHSDLRGSSETMTRRMVAAVSNPHTLVLGHCTGRRLQGDGSWRPQSQFDAEMVFSACEMFGVAVEINSRPERRDPPMPLLELARDLGCLFAIDTDAHAPGQMEFWSLGAARATVAGIDEDRIINTWPLESLLHHARRRRP</sequence>
<evidence type="ECO:0000256" key="1">
    <source>
        <dbReference type="SAM" id="MobiDB-lite"/>
    </source>
</evidence>
<dbReference type="SMART" id="SM00481">
    <property type="entry name" value="POLIIIAc"/>
    <property type="match status" value="1"/>
</dbReference>
<feature type="region of interest" description="Disordered" evidence="1">
    <location>
        <begin position="80"/>
        <end position="120"/>
    </location>
</feature>
<dbReference type="InterPro" id="IPR050243">
    <property type="entry name" value="PHP_phosphatase"/>
</dbReference>
<dbReference type="Proteomes" id="UP000275256">
    <property type="component" value="Unassembled WGS sequence"/>
</dbReference>
<name>A0A3M0G7C5_9ACTN</name>
<keyword evidence="4" id="KW-1185">Reference proteome</keyword>
<dbReference type="OrthoDB" id="9808747at2"/>
<protein>
    <submittedName>
        <fullName evidence="3">PHP domain-containing protein</fullName>
    </submittedName>
</protein>
<dbReference type="GO" id="GO:0008270">
    <property type="term" value="F:zinc ion binding"/>
    <property type="evidence" value="ECO:0007669"/>
    <property type="project" value="TreeGrafter"/>
</dbReference>
<dbReference type="Gene3D" id="3.20.20.140">
    <property type="entry name" value="Metal-dependent hydrolases"/>
    <property type="match status" value="1"/>
</dbReference>